<evidence type="ECO:0000313" key="3">
    <source>
        <dbReference type="EMBL" id="MDM5451051.1"/>
    </source>
</evidence>
<dbReference type="SUPFAM" id="SSF47413">
    <property type="entry name" value="lambda repressor-like DNA-binding domains"/>
    <property type="match status" value="1"/>
</dbReference>
<dbReference type="AlphaFoldDB" id="A0AAW7I7G9"/>
<accession>A0AAW7I7G9</accession>
<keyword evidence="1" id="KW-0238">DNA-binding</keyword>
<proteinExistence type="predicted"/>
<name>A0AAW7I7G9_9BACI</name>
<dbReference type="CDD" id="cd00093">
    <property type="entry name" value="HTH_XRE"/>
    <property type="match status" value="1"/>
</dbReference>
<comment type="caution">
    <text evidence="3">The sequence shown here is derived from an EMBL/GenBank/DDBJ whole genome shotgun (WGS) entry which is preliminary data.</text>
</comment>
<dbReference type="PANTHER" id="PTHR46558:SF14">
    <property type="entry name" value="HTH-TYPE TRANSCRIPTIONAL REGULATOR ANSR"/>
    <property type="match status" value="1"/>
</dbReference>
<dbReference type="Pfam" id="PF01381">
    <property type="entry name" value="HTH_3"/>
    <property type="match status" value="1"/>
</dbReference>
<dbReference type="Proteomes" id="UP001234602">
    <property type="component" value="Unassembled WGS sequence"/>
</dbReference>
<sequence length="129" mass="14602">MGDKIVVFAKRFKELRLKNNYSMQAIGEKAGVGKSSIAAYESGEKKPTTDRLKVIADIFEVSTDYLLGNTNDPHTNKQTKNLAILLKESNHFHYNGIPLSNTDLELFNKILERMLRDVRENIESDDALS</sequence>
<dbReference type="Gene3D" id="1.10.260.40">
    <property type="entry name" value="lambda repressor-like DNA-binding domains"/>
    <property type="match status" value="1"/>
</dbReference>
<dbReference type="EMBL" id="JAUCEY010000007">
    <property type="protein sequence ID" value="MDM5451051.1"/>
    <property type="molecule type" value="Genomic_DNA"/>
</dbReference>
<dbReference type="SMART" id="SM00530">
    <property type="entry name" value="HTH_XRE"/>
    <property type="match status" value="1"/>
</dbReference>
<dbReference type="GO" id="GO:0003677">
    <property type="term" value="F:DNA binding"/>
    <property type="evidence" value="ECO:0007669"/>
    <property type="project" value="UniProtKB-KW"/>
</dbReference>
<evidence type="ECO:0000313" key="4">
    <source>
        <dbReference type="Proteomes" id="UP001234602"/>
    </source>
</evidence>
<reference evidence="3" key="1">
    <citation type="submission" date="2023-06" db="EMBL/GenBank/DDBJ databases">
        <title>Comparative genomics of Bacillaceae isolates and their secondary metabolite potential.</title>
        <authorList>
            <person name="Song L."/>
            <person name="Nielsen L.J."/>
            <person name="Mohite O."/>
            <person name="Xu X."/>
            <person name="Weber T."/>
            <person name="Kovacs A.T."/>
        </authorList>
    </citation>
    <scope>NUCLEOTIDE SEQUENCE</scope>
    <source>
        <strain evidence="3">D8_B_37</strain>
    </source>
</reference>
<gene>
    <name evidence="3" type="ORF">QUF89_02160</name>
</gene>
<dbReference type="PROSITE" id="PS50943">
    <property type="entry name" value="HTH_CROC1"/>
    <property type="match status" value="1"/>
</dbReference>
<feature type="domain" description="HTH cro/C1-type" evidence="2">
    <location>
        <begin position="12"/>
        <end position="66"/>
    </location>
</feature>
<evidence type="ECO:0000259" key="2">
    <source>
        <dbReference type="PROSITE" id="PS50943"/>
    </source>
</evidence>
<protein>
    <submittedName>
        <fullName evidence="3">Helix-turn-helix transcriptional regulator</fullName>
    </submittedName>
</protein>
<evidence type="ECO:0000256" key="1">
    <source>
        <dbReference type="ARBA" id="ARBA00023125"/>
    </source>
</evidence>
<dbReference type="PANTHER" id="PTHR46558">
    <property type="entry name" value="TRACRIPTIONAL REGULATORY PROTEIN-RELATED-RELATED"/>
    <property type="match status" value="1"/>
</dbReference>
<dbReference type="InterPro" id="IPR001387">
    <property type="entry name" value="Cro/C1-type_HTH"/>
</dbReference>
<organism evidence="3 4">
    <name type="scientific">Peribacillus simplex</name>
    <dbReference type="NCBI Taxonomy" id="1478"/>
    <lineage>
        <taxon>Bacteria</taxon>
        <taxon>Bacillati</taxon>
        <taxon>Bacillota</taxon>
        <taxon>Bacilli</taxon>
        <taxon>Bacillales</taxon>
        <taxon>Bacillaceae</taxon>
        <taxon>Peribacillus</taxon>
    </lineage>
</organism>
<dbReference type="InterPro" id="IPR010982">
    <property type="entry name" value="Lambda_DNA-bd_dom_sf"/>
</dbReference>